<protein>
    <submittedName>
        <fullName evidence="2">Uncharacterized protein</fullName>
    </submittedName>
</protein>
<name>A0A398BA64_9BACI</name>
<evidence type="ECO:0000313" key="2">
    <source>
        <dbReference type="EMBL" id="RID86752.1"/>
    </source>
</evidence>
<feature type="transmembrane region" description="Helical" evidence="1">
    <location>
        <begin position="31"/>
        <end position="50"/>
    </location>
</feature>
<keyword evidence="1" id="KW-1133">Transmembrane helix</keyword>
<dbReference type="EMBL" id="QWVT01000011">
    <property type="protein sequence ID" value="RID86752.1"/>
    <property type="molecule type" value="Genomic_DNA"/>
</dbReference>
<gene>
    <name evidence="2" type="ORF">D1970_05710</name>
</gene>
<comment type="caution">
    <text evidence="2">The sequence shown here is derived from an EMBL/GenBank/DDBJ whole genome shotgun (WGS) entry which is preliminary data.</text>
</comment>
<accession>A0A398BA64</accession>
<keyword evidence="3" id="KW-1185">Reference proteome</keyword>
<organism evidence="2 3">
    <name type="scientific">Mesobacillus zeae</name>
    <dbReference type="NCBI Taxonomy" id="1917180"/>
    <lineage>
        <taxon>Bacteria</taxon>
        <taxon>Bacillati</taxon>
        <taxon>Bacillota</taxon>
        <taxon>Bacilli</taxon>
        <taxon>Bacillales</taxon>
        <taxon>Bacillaceae</taxon>
        <taxon>Mesobacillus</taxon>
    </lineage>
</organism>
<dbReference type="Proteomes" id="UP000265816">
    <property type="component" value="Unassembled WGS sequence"/>
</dbReference>
<feature type="transmembrane region" description="Helical" evidence="1">
    <location>
        <begin position="7"/>
        <end position="25"/>
    </location>
</feature>
<dbReference type="RefSeq" id="WP_119111932.1">
    <property type="nucleotide sequence ID" value="NZ_CBCSEO010000006.1"/>
</dbReference>
<proteinExistence type="predicted"/>
<dbReference type="AlphaFoldDB" id="A0A398BA64"/>
<evidence type="ECO:0000256" key="1">
    <source>
        <dbReference type="SAM" id="Phobius"/>
    </source>
</evidence>
<keyword evidence="1" id="KW-0812">Transmembrane</keyword>
<evidence type="ECO:0000313" key="3">
    <source>
        <dbReference type="Proteomes" id="UP000265816"/>
    </source>
</evidence>
<sequence length="60" mass="6903">MNKNMLLLKMFLLLAIPLFTFIYLSNRFGTILSATMGLVTLIVLSILLFARKPKRSTEKR</sequence>
<keyword evidence="1" id="KW-0472">Membrane</keyword>
<reference evidence="2 3" key="1">
    <citation type="submission" date="2018-08" db="EMBL/GenBank/DDBJ databases">
        <title>Bacillus jemisoniae sp. nov., Bacillus chryseoplanitiae sp. nov., Bacillus resnikiae sp. nov., and Bacillus frankliniae sp. nov., isolated from Viking spacecraft and associated surfaces.</title>
        <authorList>
            <person name="Seuylemezian A."/>
            <person name="Vaishampayan P."/>
        </authorList>
    </citation>
    <scope>NUCLEOTIDE SEQUENCE [LARGE SCALE GENOMIC DNA]</scope>
    <source>
        <strain evidence="2 3">JJ-247</strain>
    </source>
</reference>